<evidence type="ECO:0000256" key="4">
    <source>
        <dbReference type="SAM" id="MobiDB-lite"/>
    </source>
</evidence>
<feature type="domain" description="EF-1-gamma C-terminal" evidence="5">
    <location>
        <begin position="128"/>
        <end position="277"/>
    </location>
</feature>
<gene>
    <name evidence="7" type="primary">EEF1G</name>
</gene>
<dbReference type="GO" id="GO:0003746">
    <property type="term" value="F:translation elongation factor activity"/>
    <property type="evidence" value="ECO:0007669"/>
    <property type="project" value="UniProtKB-UniRule"/>
</dbReference>
<evidence type="ECO:0000259" key="5">
    <source>
        <dbReference type="PROSITE" id="PS50040"/>
    </source>
</evidence>
<dbReference type="SUPFAM" id="SSF47616">
    <property type="entry name" value="GST C-terminal domain-like"/>
    <property type="match status" value="1"/>
</dbReference>
<sequence>MHYNKQATEVAKEEVRKVLGVLDGHLRTRTFLVGERVSLADISLVCALLWLYKQVLDPAFRGPFGNVTRWFLTCLNQPQSRGGGGEGERSPPRKEKEKEKPPRREEKRPQPEEELDECEQVLAAEPKAKDPFAHLPKSPFVLDEFKRKYSNEDTLGVGWSLWYCQYRYPEELTQTFMSCNLITGMFQRLDKLRKNAFASVVLFGKDHDSSISGVWVMRGQELAFTLCPDWQVDYESYTWRKLDPDSAECRTLVTEYFLWEGEFRHVGKPFNQGKIFK</sequence>
<dbReference type="InterPro" id="IPR036282">
    <property type="entry name" value="Glutathione-S-Trfase_C_sf"/>
</dbReference>
<keyword evidence="2 3" id="KW-0648">Protein biosynthesis</keyword>
<dbReference type="GeneTree" id="ENSGT00390000007552"/>
<dbReference type="Proteomes" id="UP000694409">
    <property type="component" value="Unassembled WGS sequence"/>
</dbReference>
<dbReference type="AlphaFoldDB" id="A0A8C9L252"/>
<feature type="domain" description="GST C-terminal" evidence="6">
    <location>
        <begin position="1"/>
        <end position="102"/>
    </location>
</feature>
<dbReference type="Pfam" id="PF00647">
    <property type="entry name" value="EF1G"/>
    <property type="match status" value="1"/>
</dbReference>
<dbReference type="PANTHER" id="PTHR43986">
    <property type="entry name" value="ELONGATION FACTOR 1-GAMMA"/>
    <property type="match status" value="1"/>
</dbReference>
<dbReference type="GO" id="GO:0005783">
    <property type="term" value="C:endoplasmic reticulum"/>
    <property type="evidence" value="ECO:0007669"/>
    <property type="project" value="Ensembl"/>
</dbReference>
<dbReference type="CDD" id="cd03181">
    <property type="entry name" value="GST_C_EF1Bgamma_like"/>
    <property type="match status" value="1"/>
</dbReference>
<dbReference type="Gene3D" id="1.20.1050.10">
    <property type="match status" value="1"/>
</dbReference>
<dbReference type="GO" id="GO:0009615">
    <property type="term" value="P:response to virus"/>
    <property type="evidence" value="ECO:0007669"/>
    <property type="project" value="Ensembl"/>
</dbReference>
<dbReference type="Gene3D" id="3.30.70.1010">
    <property type="entry name" value="Translation elongation factor EF1B, gamma chain, conserved domain"/>
    <property type="match status" value="1"/>
</dbReference>
<dbReference type="InterPro" id="IPR010987">
    <property type="entry name" value="Glutathione-S-Trfase_C-like"/>
</dbReference>
<dbReference type="PANTHER" id="PTHR43986:SF1">
    <property type="entry name" value="ELONGATION FACTOR 1-GAMMA"/>
    <property type="match status" value="1"/>
</dbReference>
<organism evidence="7 8">
    <name type="scientific">Serinus canaria</name>
    <name type="common">Island canary</name>
    <name type="synonym">Fringilla canaria</name>
    <dbReference type="NCBI Taxonomy" id="9135"/>
    <lineage>
        <taxon>Eukaryota</taxon>
        <taxon>Metazoa</taxon>
        <taxon>Chordata</taxon>
        <taxon>Craniata</taxon>
        <taxon>Vertebrata</taxon>
        <taxon>Euteleostomi</taxon>
        <taxon>Archelosauria</taxon>
        <taxon>Archosauria</taxon>
        <taxon>Dinosauria</taxon>
        <taxon>Saurischia</taxon>
        <taxon>Theropoda</taxon>
        <taxon>Coelurosauria</taxon>
        <taxon>Aves</taxon>
        <taxon>Neognathae</taxon>
        <taxon>Neoaves</taxon>
        <taxon>Telluraves</taxon>
        <taxon>Australaves</taxon>
        <taxon>Passeriformes</taxon>
        <taxon>Passeroidea</taxon>
        <taxon>Fringillidae</taxon>
        <taxon>Carduelinae</taxon>
        <taxon>Serinus</taxon>
    </lineage>
</organism>
<reference evidence="7" key="2">
    <citation type="submission" date="2025-09" db="UniProtKB">
        <authorList>
            <consortium name="Ensembl"/>
        </authorList>
    </citation>
    <scope>IDENTIFICATION</scope>
</reference>
<proteinExistence type="predicted"/>
<dbReference type="InterPro" id="IPR036433">
    <property type="entry name" value="EF1B_G_C_sf"/>
</dbReference>
<feature type="region of interest" description="Disordered" evidence="4">
    <location>
        <begin position="78"/>
        <end position="116"/>
    </location>
</feature>
<feature type="compositionally biased region" description="Basic and acidic residues" evidence="4">
    <location>
        <begin position="86"/>
        <end position="111"/>
    </location>
</feature>
<dbReference type="PROSITE" id="PS50040">
    <property type="entry name" value="EF1G_C"/>
    <property type="match status" value="1"/>
</dbReference>
<dbReference type="Pfam" id="PF00043">
    <property type="entry name" value="GST_C"/>
    <property type="match status" value="1"/>
</dbReference>
<dbReference type="InterPro" id="IPR050802">
    <property type="entry name" value="EF-GSTs"/>
</dbReference>
<keyword evidence="1 3" id="KW-0251">Elongation factor</keyword>
<dbReference type="SUPFAM" id="SSF89942">
    <property type="entry name" value="eEF1-gamma domain"/>
    <property type="match status" value="1"/>
</dbReference>
<dbReference type="PROSITE" id="PS50405">
    <property type="entry name" value="GST_CTER"/>
    <property type="match status" value="1"/>
</dbReference>
<evidence type="ECO:0000256" key="2">
    <source>
        <dbReference type="ARBA" id="ARBA00022917"/>
    </source>
</evidence>
<evidence type="ECO:0000313" key="8">
    <source>
        <dbReference type="Proteomes" id="UP000694409"/>
    </source>
</evidence>
<keyword evidence="8" id="KW-1185">Reference proteome</keyword>
<protein>
    <submittedName>
        <fullName evidence="7">Eukaryotic translation elongation factor 1 gamma</fullName>
    </submittedName>
</protein>
<evidence type="ECO:0000313" key="7">
    <source>
        <dbReference type="Ensembl" id="ENSSCAP00000001232.1"/>
    </source>
</evidence>
<reference evidence="7" key="1">
    <citation type="submission" date="2025-08" db="UniProtKB">
        <authorList>
            <consortium name="Ensembl"/>
        </authorList>
    </citation>
    <scope>IDENTIFICATION</scope>
</reference>
<name>A0A8C9L252_SERCA</name>
<evidence type="ECO:0000256" key="1">
    <source>
        <dbReference type="ARBA" id="ARBA00022768"/>
    </source>
</evidence>
<dbReference type="SMART" id="SM01183">
    <property type="entry name" value="EF1G"/>
    <property type="match status" value="1"/>
</dbReference>
<dbReference type="Ensembl" id="ENSSCAT00000001412.1">
    <property type="protein sequence ID" value="ENSSCAP00000001232.1"/>
    <property type="gene ID" value="ENSSCAG00000001024.1"/>
</dbReference>
<dbReference type="InterPro" id="IPR004046">
    <property type="entry name" value="GST_C"/>
</dbReference>
<accession>A0A8C9L252</accession>
<dbReference type="GO" id="GO:0005634">
    <property type="term" value="C:nucleus"/>
    <property type="evidence" value="ECO:0007669"/>
    <property type="project" value="TreeGrafter"/>
</dbReference>
<evidence type="ECO:0000259" key="6">
    <source>
        <dbReference type="PROSITE" id="PS50405"/>
    </source>
</evidence>
<evidence type="ECO:0000256" key="3">
    <source>
        <dbReference type="PROSITE-ProRule" id="PRU00519"/>
    </source>
</evidence>
<dbReference type="OMA" id="FGHFPIN"/>
<dbReference type="InterPro" id="IPR001662">
    <property type="entry name" value="EF1B_G_C"/>
</dbReference>